<keyword evidence="11 15" id="KW-0460">Magnesium</keyword>
<dbReference type="GO" id="GO:0003984">
    <property type="term" value="F:acetolactate synthase activity"/>
    <property type="evidence" value="ECO:0007669"/>
    <property type="project" value="UniProtKB-EC"/>
</dbReference>
<dbReference type="GO" id="GO:0005948">
    <property type="term" value="C:acetolactate synthase complex"/>
    <property type="evidence" value="ECO:0007669"/>
    <property type="project" value="TreeGrafter"/>
</dbReference>
<comment type="similarity">
    <text evidence="3 15">Belongs to the TPP enzyme family.</text>
</comment>
<name>A0A5S9I5L3_MONVA</name>
<keyword evidence="7" id="KW-0359">Herbicide resistance</keyword>
<keyword evidence="10" id="KW-0274">FAD</keyword>
<dbReference type="UniPathway" id="UPA00049">
    <property type="reaction ID" value="UER00059"/>
</dbReference>
<organism evidence="19">
    <name type="scientific">Monochoria vaginalis</name>
    <name type="common">Heartshape false pickerel-weed</name>
    <name type="synonym">Pontederia vaginalis</name>
    <dbReference type="NCBI Taxonomy" id="44972"/>
    <lineage>
        <taxon>Eukaryota</taxon>
        <taxon>Viridiplantae</taxon>
        <taxon>Streptophyta</taxon>
        <taxon>Embryophyta</taxon>
        <taxon>Tracheophyta</taxon>
        <taxon>Spermatophyta</taxon>
        <taxon>Magnoliopsida</taxon>
        <taxon>Liliopsida</taxon>
        <taxon>Commelinales</taxon>
        <taxon>Pontederiaceae</taxon>
        <taxon>Pontederia</taxon>
        <taxon>Pontederia subgen. Monochoria</taxon>
    </lineage>
</organism>
<dbReference type="EMBL" id="LC488953">
    <property type="protein sequence ID" value="BBL52535.1"/>
    <property type="molecule type" value="mRNA"/>
</dbReference>
<dbReference type="InterPro" id="IPR012000">
    <property type="entry name" value="Thiamin_PyroP_enz_cen_dom"/>
</dbReference>
<dbReference type="FunFam" id="3.40.50.970:FF:000016">
    <property type="entry name" value="Acetolactate synthase"/>
    <property type="match status" value="1"/>
</dbReference>
<evidence type="ECO:0000259" key="16">
    <source>
        <dbReference type="Pfam" id="PF00205"/>
    </source>
</evidence>
<comment type="cofactor">
    <cofactor evidence="15">
        <name>thiamine diphosphate</name>
        <dbReference type="ChEBI" id="CHEBI:58937"/>
    </cofactor>
    <text evidence="15">Binds 1 thiamine pyrophosphate per subunit.</text>
</comment>
<evidence type="ECO:0000256" key="14">
    <source>
        <dbReference type="ARBA" id="ARBA00048670"/>
    </source>
</evidence>
<keyword evidence="9 15" id="KW-0479">Metal-binding</keyword>
<dbReference type="NCBIfam" id="TIGR00118">
    <property type="entry name" value="acolac_lg"/>
    <property type="match status" value="1"/>
</dbReference>
<feature type="domain" description="Thiamine pyrophosphate enzyme N-terminal TPP-binding" evidence="18">
    <location>
        <begin position="86"/>
        <end position="196"/>
    </location>
</feature>
<dbReference type="GO" id="GO:0030976">
    <property type="term" value="F:thiamine pyrophosphate binding"/>
    <property type="evidence" value="ECO:0007669"/>
    <property type="project" value="UniProtKB-UniRule"/>
</dbReference>
<evidence type="ECO:0000256" key="7">
    <source>
        <dbReference type="ARBA" id="ARBA00022646"/>
    </source>
</evidence>
<keyword evidence="5 15" id="KW-0028">Amino-acid biosynthesis</keyword>
<dbReference type="PROSITE" id="PS00187">
    <property type="entry name" value="TPP_ENZYMES"/>
    <property type="match status" value="1"/>
</dbReference>
<evidence type="ECO:0000256" key="1">
    <source>
        <dbReference type="ARBA" id="ARBA00004974"/>
    </source>
</evidence>
<proteinExistence type="evidence at transcript level"/>
<dbReference type="GO" id="GO:0000287">
    <property type="term" value="F:magnesium ion binding"/>
    <property type="evidence" value="ECO:0007669"/>
    <property type="project" value="UniProtKB-UniRule"/>
</dbReference>
<dbReference type="Gene3D" id="3.40.50.1220">
    <property type="entry name" value="TPP-binding domain"/>
    <property type="match status" value="1"/>
</dbReference>
<dbReference type="GO" id="GO:0009099">
    <property type="term" value="P:L-valine biosynthetic process"/>
    <property type="evidence" value="ECO:0007669"/>
    <property type="project" value="UniProtKB-UniPathway"/>
</dbReference>
<evidence type="ECO:0000259" key="18">
    <source>
        <dbReference type="Pfam" id="PF02776"/>
    </source>
</evidence>
<dbReference type="InterPro" id="IPR029035">
    <property type="entry name" value="DHS-like_NAD/FAD-binding_dom"/>
</dbReference>
<dbReference type="PANTHER" id="PTHR18968">
    <property type="entry name" value="THIAMINE PYROPHOSPHATE ENZYMES"/>
    <property type="match status" value="1"/>
</dbReference>
<dbReference type="EC" id="2.2.1.6" evidence="4 15"/>
<evidence type="ECO:0000256" key="5">
    <source>
        <dbReference type="ARBA" id="ARBA00022605"/>
    </source>
</evidence>
<evidence type="ECO:0000256" key="8">
    <source>
        <dbReference type="ARBA" id="ARBA00022679"/>
    </source>
</evidence>
<dbReference type="SUPFAM" id="SSF52467">
    <property type="entry name" value="DHS-like NAD/FAD-binding domain"/>
    <property type="match status" value="1"/>
</dbReference>
<dbReference type="Pfam" id="PF02775">
    <property type="entry name" value="TPP_enzyme_C"/>
    <property type="match status" value="1"/>
</dbReference>
<dbReference type="GO" id="GO:0050660">
    <property type="term" value="F:flavin adenine dinucleotide binding"/>
    <property type="evidence" value="ECO:0007669"/>
    <property type="project" value="InterPro"/>
</dbReference>
<dbReference type="PANTHER" id="PTHR18968:SF13">
    <property type="entry name" value="ACETOLACTATE SYNTHASE CATALYTIC SUBUNIT, MITOCHONDRIAL"/>
    <property type="match status" value="1"/>
</dbReference>
<dbReference type="InterPro" id="IPR000399">
    <property type="entry name" value="TPP-bd_CS"/>
</dbReference>
<evidence type="ECO:0000259" key="17">
    <source>
        <dbReference type="Pfam" id="PF02775"/>
    </source>
</evidence>
<evidence type="ECO:0000256" key="11">
    <source>
        <dbReference type="ARBA" id="ARBA00022842"/>
    </source>
</evidence>
<evidence type="ECO:0000256" key="10">
    <source>
        <dbReference type="ARBA" id="ARBA00022827"/>
    </source>
</evidence>
<dbReference type="UniPathway" id="UPA00047">
    <property type="reaction ID" value="UER00055"/>
</dbReference>
<comment type="cofactor">
    <cofactor evidence="15">
        <name>Mg(2+)</name>
        <dbReference type="ChEBI" id="CHEBI:18420"/>
    </cofactor>
    <text evidence="15">Binds 1 Mg(2+) ion per subunit.</text>
</comment>
<dbReference type="Pfam" id="PF00205">
    <property type="entry name" value="TPP_enzyme_M"/>
    <property type="match status" value="1"/>
</dbReference>
<dbReference type="AlphaFoldDB" id="A0A5S9I5L3"/>
<evidence type="ECO:0000256" key="12">
    <source>
        <dbReference type="ARBA" id="ARBA00023052"/>
    </source>
</evidence>
<gene>
    <name evidence="19" type="primary">MvALS5</name>
</gene>
<comment type="pathway">
    <text evidence="2 15">Amino-acid biosynthesis; L-valine biosynthesis; L-valine from pyruvate: step 1/4.</text>
</comment>
<keyword evidence="6" id="KW-0285">Flavoprotein</keyword>
<evidence type="ECO:0000256" key="6">
    <source>
        <dbReference type="ARBA" id="ARBA00022630"/>
    </source>
</evidence>
<reference evidence="19" key="1">
    <citation type="submission" date="2019-06" db="EMBL/GenBank/DDBJ databases">
        <title>Characterization of the acetolactate synthase gene family in sensitive and resistant biotypes of two tetraploid Monochoria weeds, M. vaginalis and M. korsakowii.</title>
        <authorList>
            <person name="Iwakami S."/>
            <person name="Tanigaki S."/>
            <person name="Uchino A."/>
            <person name="Ozawa Y."/>
            <person name="Tominaga T."/>
            <person name="Wang G."/>
        </authorList>
    </citation>
    <scope>NUCLEOTIDE SEQUENCE</scope>
    <source>
        <strain evidence="19">SMM23</strain>
    </source>
</reference>
<evidence type="ECO:0000256" key="9">
    <source>
        <dbReference type="ARBA" id="ARBA00022723"/>
    </source>
</evidence>
<dbReference type="FunFam" id="3.40.50.1220:FF:000008">
    <property type="entry name" value="Acetolactate synthase"/>
    <property type="match status" value="1"/>
</dbReference>
<dbReference type="InterPro" id="IPR011766">
    <property type="entry name" value="TPP_enzyme_TPP-bd"/>
</dbReference>
<evidence type="ECO:0000256" key="13">
    <source>
        <dbReference type="ARBA" id="ARBA00023304"/>
    </source>
</evidence>
<protein>
    <recommendedName>
        <fullName evidence="4 15">Acetolactate synthase</fullName>
        <ecNumber evidence="4 15">2.2.1.6</ecNumber>
    </recommendedName>
</protein>
<sequence>MAFSTPAAAAASSWPAMAASKPSPFPFSASSSRLLLPHFSKPLHAFPKLHHQQRIFAPAVASSTTVAVPDAVLPPRRNFASDEPRKGADILVEALEREGVMDLFAYPGGASMEIHQALTRSPSITNHLLRHEQGEAFAASGYARSTGRPGVCIATSGPGATNLVSALADALLDSIPMVAITGQVPRRMIGTDAFQETPIVEVTRSITKHNYLVLDVDDIPRVIKEAFFIATSGRPGPVLVDIPKDIQQQLAVPVWDPPVRLPGYVSRLPKPPALHLLDQIIRIVSESRRPVLYVGGGCLHASEELRRFADLTEIPIASTLMGLGVYPMDGHLSLKMLGMHGTVYANYAIDKADLLLAFGVRFDDRVTGKLEAFASRAKIVHIEIDPAEIGKNKQPHVSICGDIQLALKEMNKMIEESGVHKKLAFSAWREELDQQKKNYPLNYKTFGDLIPPQYAIEVLEEVTKGEAIITTGVGQHQMWAAQYYNYKRPRQWLTSAGLGAMGFGLPAAVGAAVGNPGVTVVDIDGDGSFQMNAQELAIIRIENLDVKMLILNNQHLGMVVQWEDRFYQSNRAHTYLGNPANESKVFPDFVKLAESYDIPAARVSKKSEVRDAIRKMIQTPGPYLLDVIVPHEEHVLPMIPSGGAFKDMILDGDGRTVH</sequence>
<keyword evidence="13 15" id="KW-0100">Branched-chain amino acid biosynthesis</keyword>
<evidence type="ECO:0000256" key="3">
    <source>
        <dbReference type="ARBA" id="ARBA00007812"/>
    </source>
</evidence>
<evidence type="ECO:0000256" key="4">
    <source>
        <dbReference type="ARBA" id="ARBA00013145"/>
    </source>
</evidence>
<dbReference type="CDD" id="cd07035">
    <property type="entry name" value="TPP_PYR_POX_like"/>
    <property type="match status" value="1"/>
</dbReference>
<evidence type="ECO:0000256" key="2">
    <source>
        <dbReference type="ARBA" id="ARBA00005025"/>
    </source>
</evidence>
<feature type="domain" description="Thiamine pyrophosphate enzyme central" evidence="16">
    <location>
        <begin position="277"/>
        <end position="409"/>
    </location>
</feature>
<dbReference type="InterPro" id="IPR012846">
    <property type="entry name" value="Acetolactate_synth_lsu"/>
</dbReference>
<comment type="catalytic activity">
    <reaction evidence="14 15">
        <text>2 pyruvate + H(+) = (2S)-2-acetolactate + CO2</text>
        <dbReference type="Rhea" id="RHEA:25249"/>
        <dbReference type="ChEBI" id="CHEBI:15361"/>
        <dbReference type="ChEBI" id="CHEBI:15378"/>
        <dbReference type="ChEBI" id="CHEBI:16526"/>
        <dbReference type="ChEBI" id="CHEBI:58476"/>
        <dbReference type="EC" id="2.2.1.6"/>
    </reaction>
</comment>
<dbReference type="SUPFAM" id="SSF52518">
    <property type="entry name" value="Thiamin diphosphate-binding fold (THDP-binding)"/>
    <property type="match status" value="2"/>
</dbReference>
<dbReference type="InterPro" id="IPR029061">
    <property type="entry name" value="THDP-binding"/>
</dbReference>
<keyword evidence="12 15" id="KW-0786">Thiamine pyrophosphate</keyword>
<dbReference type="GO" id="GO:0009097">
    <property type="term" value="P:isoleucine biosynthetic process"/>
    <property type="evidence" value="ECO:0007669"/>
    <property type="project" value="UniProtKB-UniPathway"/>
</dbReference>
<dbReference type="Gene3D" id="3.40.50.970">
    <property type="match status" value="2"/>
</dbReference>
<dbReference type="InterPro" id="IPR039368">
    <property type="entry name" value="AHAS_TPP"/>
</dbReference>
<dbReference type="Pfam" id="PF02776">
    <property type="entry name" value="TPP_enzyme_N"/>
    <property type="match status" value="1"/>
</dbReference>
<comment type="pathway">
    <text evidence="1 15">Amino-acid biosynthesis; L-isoleucine biosynthesis; L-isoleucine from 2-oxobutanoate: step 1/4.</text>
</comment>
<feature type="domain" description="Thiamine pyrophosphate enzyme TPP-binding" evidence="17">
    <location>
        <begin position="472"/>
        <end position="627"/>
    </location>
</feature>
<keyword evidence="8 15" id="KW-0808">Transferase</keyword>
<dbReference type="InterPro" id="IPR045229">
    <property type="entry name" value="TPP_enz"/>
</dbReference>
<dbReference type="CDD" id="cd02015">
    <property type="entry name" value="TPP_AHAS"/>
    <property type="match status" value="1"/>
</dbReference>
<evidence type="ECO:0000256" key="15">
    <source>
        <dbReference type="RuleBase" id="RU003591"/>
    </source>
</evidence>
<dbReference type="GO" id="GO:0009635">
    <property type="term" value="P:response to herbicide"/>
    <property type="evidence" value="ECO:0007669"/>
    <property type="project" value="UniProtKB-KW"/>
</dbReference>
<dbReference type="InterPro" id="IPR012001">
    <property type="entry name" value="Thiamin_PyroP_enz_TPP-bd_dom"/>
</dbReference>
<evidence type="ECO:0000313" key="19">
    <source>
        <dbReference type="EMBL" id="BBL52535.1"/>
    </source>
</evidence>
<dbReference type="FunFam" id="3.40.50.970:FF:000007">
    <property type="entry name" value="Acetolactate synthase"/>
    <property type="match status" value="1"/>
</dbReference>
<accession>A0A5S9I5L3</accession>